<dbReference type="InterPro" id="IPR035437">
    <property type="entry name" value="SNase_OB-fold_sf"/>
</dbReference>
<reference evidence="4 5" key="1">
    <citation type="journal article" date="2014" name="PLoS Genet.">
        <title>Phylogenetically driven sequencing of extremely halophilic archaea reveals strategies for static and dynamic osmo-response.</title>
        <authorList>
            <person name="Becker E.A."/>
            <person name="Seitzer P.M."/>
            <person name="Tritt A."/>
            <person name="Larsen D."/>
            <person name="Krusor M."/>
            <person name="Yao A.I."/>
            <person name="Wu D."/>
            <person name="Madern D."/>
            <person name="Eisen J.A."/>
            <person name="Darling A.E."/>
            <person name="Facciotti M.T."/>
        </authorList>
    </citation>
    <scope>NUCLEOTIDE SEQUENCE [LARGE SCALE GENOMIC DNA]</scope>
    <source>
        <strain evidence="4 5">JCM 9100</strain>
    </source>
</reference>
<dbReference type="Gene3D" id="2.40.50.90">
    <property type="match status" value="1"/>
</dbReference>
<dbReference type="SUPFAM" id="SSF50199">
    <property type="entry name" value="Staphylococcal nuclease"/>
    <property type="match status" value="1"/>
</dbReference>
<protein>
    <submittedName>
        <fullName evidence="4">Nuclease</fullName>
    </submittedName>
</protein>
<dbReference type="Gene3D" id="2.60.40.1260">
    <property type="entry name" value="Lamin Tail domain"/>
    <property type="match status" value="1"/>
</dbReference>
<evidence type="ECO:0000313" key="5">
    <source>
        <dbReference type="Proteomes" id="UP000011526"/>
    </source>
</evidence>
<dbReference type="SUPFAM" id="SSF74853">
    <property type="entry name" value="Lamin A/C globular tail domain"/>
    <property type="match status" value="1"/>
</dbReference>
<evidence type="ECO:0000256" key="1">
    <source>
        <dbReference type="SAM" id="MobiDB-lite"/>
    </source>
</evidence>
<dbReference type="SMART" id="SM00318">
    <property type="entry name" value="SNc"/>
    <property type="match status" value="1"/>
</dbReference>
<dbReference type="Proteomes" id="UP000011526">
    <property type="component" value="Unassembled WGS sequence"/>
</dbReference>
<evidence type="ECO:0000313" key="4">
    <source>
        <dbReference type="EMBL" id="ELZ45431.1"/>
    </source>
</evidence>
<dbReference type="RefSeq" id="WP_004599012.1">
    <property type="nucleotide sequence ID" value="NZ_AOJM01000079.1"/>
</dbReference>
<feature type="compositionally biased region" description="Polar residues" evidence="1">
    <location>
        <begin position="919"/>
        <end position="939"/>
    </location>
</feature>
<feature type="region of interest" description="Disordered" evidence="1">
    <location>
        <begin position="790"/>
        <end position="811"/>
    </location>
</feature>
<feature type="domain" description="TNase-like" evidence="2">
    <location>
        <begin position="431"/>
        <end position="577"/>
    </location>
</feature>
<accession>M0EC93</accession>
<name>M0EC93_9EURY</name>
<feature type="region of interest" description="Disordered" evidence="1">
    <location>
        <begin position="919"/>
        <end position="946"/>
    </location>
</feature>
<dbReference type="PROSITE" id="PS50830">
    <property type="entry name" value="TNASE_3"/>
    <property type="match status" value="1"/>
</dbReference>
<gene>
    <name evidence="4" type="ORF">C465_14270</name>
</gene>
<keyword evidence="5" id="KW-1185">Reference proteome</keyword>
<dbReference type="InterPro" id="IPR036415">
    <property type="entry name" value="Lamin_tail_dom_sf"/>
</dbReference>
<sequence>MKRRSVIIGLGATAAGGGAIATGAFDTASAERDATVALADDASSLLSLTPLDDEFAFVDDSGELALVFDEVEGGGTGFGSGTVYEVGEVFQVSNQGTEDLGLFATVDDGAIGDAEFALTVDGEELGPDPTVELDVGEAVAVGVEVDAGDDPTDGEVSITVGVGDGPIEDPGDGPGDAPTEFVDQLVFDSTASLLAEDDGYLPSEAIAVAAESTAQSVDADGNGDATTYPDDEPLPLMAVDQNLPVVAFGFPFGQDDGVTFGEYGNEEVLLNVLDEYADSETVLWDEGHGQFYDLASHSGFEGYAGENGYDVAATTDLETDLLGPASAIVITSPSESFTPDELGALDDFADAGGLIVLMDQSDFNNFDQTDNLNAVASGIDTQIRFNDNQVIDPENNTGAQFVPTTSDLDTENYPGLFADREGLGLELDPTEEYEVEVVSVADGDTADVAFDSGIEDTVRILGIDTPETGDTEERLQEYEGIDDGPALKTKGDEATDYAESQLEVGSTVTLSFDENEGLRGNFNRLLGFLELPDGSVYNAKAIEDGWARVYDSGLANHDAYWDLERAARDAGDGIWEISDVADTPPMGDEPVDELFVPFASSVATANGDIAGDRVPVSSEGGDPLVGVDEASNVALLGGPLPAESFESDEDGPGTEPYGNYVFLANLIDAVSADGREGSVVIDGGHGQFAADYALSAEDAAYFQRYLEGFAIEFDGKNDFDDDTGRDLAEARAVIVTAPDDELGSDEVAAIEDFRDDGGAVILAGAGAEDAADARDNLDALAADLGSDLRTGDAVTDEENNLGGPENPTTTNFDTDFDLFGAYGDGDDGGDGGSSVDLAVDELVADPEGDQTEDEYVSFVNQGDETVDLDGCVVDDEVDNSYTFSGISVDPGTTITLYTGSGNDTDDTVYWGAGRRSGTTAATPCSSRIRTGTPSSSTATERGRLGQFPTRTAGVFRRGESGVDEGT</sequence>
<dbReference type="InterPro" id="IPR001322">
    <property type="entry name" value="Lamin_tail_dom"/>
</dbReference>
<dbReference type="AlphaFoldDB" id="M0EC93"/>
<proteinExistence type="predicted"/>
<evidence type="ECO:0000259" key="2">
    <source>
        <dbReference type="PROSITE" id="PS50830"/>
    </source>
</evidence>
<dbReference type="EMBL" id="AOJM01000079">
    <property type="protein sequence ID" value="ELZ45431.1"/>
    <property type="molecule type" value="Genomic_DNA"/>
</dbReference>
<feature type="domain" description="LTD" evidence="3">
    <location>
        <begin position="831"/>
        <end position="966"/>
    </location>
</feature>
<comment type="caution">
    <text evidence="4">The sequence shown here is derived from an EMBL/GenBank/DDBJ whole genome shotgun (WGS) entry which is preliminary data.</text>
</comment>
<dbReference type="InterPro" id="IPR016071">
    <property type="entry name" value="Staphylococal_nuclease_OB-fold"/>
</dbReference>
<dbReference type="Pfam" id="PF00565">
    <property type="entry name" value="SNase"/>
    <property type="match status" value="1"/>
</dbReference>
<dbReference type="PATRIC" id="fig|1227467.4.peg.2796"/>
<dbReference type="PROSITE" id="PS51841">
    <property type="entry name" value="LTD"/>
    <property type="match status" value="1"/>
</dbReference>
<dbReference type="Pfam" id="PF00932">
    <property type="entry name" value="LTD"/>
    <property type="match status" value="1"/>
</dbReference>
<evidence type="ECO:0000259" key="3">
    <source>
        <dbReference type="PROSITE" id="PS51841"/>
    </source>
</evidence>
<organism evidence="4 5">
    <name type="scientific">Halorubrum distributum JCM 9100</name>
    <dbReference type="NCBI Taxonomy" id="1227467"/>
    <lineage>
        <taxon>Archaea</taxon>
        <taxon>Methanobacteriati</taxon>
        <taxon>Methanobacteriota</taxon>
        <taxon>Stenosarchaea group</taxon>
        <taxon>Halobacteria</taxon>
        <taxon>Halobacteriales</taxon>
        <taxon>Haloferacaceae</taxon>
        <taxon>Halorubrum</taxon>
        <taxon>Halorubrum distributum group</taxon>
    </lineage>
</organism>